<dbReference type="Proteomes" id="UP000095546">
    <property type="component" value="Unassembled WGS sequence"/>
</dbReference>
<dbReference type="InterPro" id="IPR036161">
    <property type="entry name" value="RPB6/omega-like_sf"/>
</dbReference>
<comment type="function">
    <text evidence="10">Promotes RNA polymerase assembly. Latches the N- and C-terminal regions of the beta' subunit thereby facilitating its interaction with the beta and alpha subunits.</text>
</comment>
<dbReference type="GO" id="GO:0003899">
    <property type="term" value="F:DNA-directed RNA polymerase activity"/>
    <property type="evidence" value="ECO:0007669"/>
    <property type="project" value="UniProtKB-UniRule"/>
</dbReference>
<dbReference type="SMART" id="SM01409">
    <property type="entry name" value="RNA_pol_Rpb6"/>
    <property type="match status" value="1"/>
</dbReference>
<evidence type="ECO:0000256" key="6">
    <source>
        <dbReference type="ARBA" id="ARBA00022695"/>
    </source>
</evidence>
<dbReference type="AlphaFoldDB" id="A0A173Z6A2"/>
<dbReference type="RefSeq" id="WP_055161347.1">
    <property type="nucleotide sequence ID" value="NZ_CABIWZ010000006.1"/>
</dbReference>
<dbReference type="GO" id="GO:0000428">
    <property type="term" value="C:DNA-directed RNA polymerase complex"/>
    <property type="evidence" value="ECO:0007669"/>
    <property type="project" value="UniProtKB-KW"/>
</dbReference>
<dbReference type="Gene3D" id="3.90.940.10">
    <property type="match status" value="1"/>
</dbReference>
<sequence length="76" mass="8431">MRTNTVEMSMVNPSTDTLMKKVDSRYGLVVLAAKRARQLLDGAELKATKARSTKNVTNALEEIAEGEISYELDIDQ</sequence>
<keyword evidence="7 10" id="KW-0804">Transcription</keyword>
<evidence type="ECO:0000256" key="2">
    <source>
        <dbReference type="ARBA" id="ARBA00012418"/>
    </source>
</evidence>
<keyword evidence="6 10" id="KW-0548">Nucleotidyltransferase</keyword>
<comment type="similarity">
    <text evidence="1 10">Belongs to the RNA polymerase subunit omega family.</text>
</comment>
<evidence type="ECO:0000256" key="4">
    <source>
        <dbReference type="ARBA" id="ARBA00022478"/>
    </source>
</evidence>
<evidence type="ECO:0000256" key="10">
    <source>
        <dbReference type="HAMAP-Rule" id="MF_00366"/>
    </source>
</evidence>
<keyword evidence="5 10" id="KW-0808">Transferase</keyword>
<dbReference type="EC" id="2.7.7.6" evidence="2 10"/>
<evidence type="ECO:0000256" key="1">
    <source>
        <dbReference type="ARBA" id="ARBA00006711"/>
    </source>
</evidence>
<accession>A0A173Z6A2</accession>
<dbReference type="eggNOG" id="COG1758">
    <property type="taxonomic scope" value="Bacteria"/>
</dbReference>
<dbReference type="GO" id="GO:0003677">
    <property type="term" value="F:DNA binding"/>
    <property type="evidence" value="ECO:0007669"/>
    <property type="project" value="UniProtKB-UniRule"/>
</dbReference>
<dbReference type="GO" id="GO:0006351">
    <property type="term" value="P:DNA-templated transcription"/>
    <property type="evidence" value="ECO:0007669"/>
    <property type="project" value="UniProtKB-UniRule"/>
</dbReference>
<dbReference type="OrthoDB" id="9815459at2"/>
<keyword evidence="4 10" id="KW-0240">DNA-directed RNA polymerase</keyword>
<evidence type="ECO:0000313" key="12">
    <source>
        <dbReference type="Proteomes" id="UP000095546"/>
    </source>
</evidence>
<comment type="subunit">
    <text evidence="10">The RNAP catalytic core consists of 2 alpha, 1 beta, 1 beta' and 1 omega subunit. When a sigma factor is associated with the core the holoenzyme is formed, which can initiate transcription.</text>
</comment>
<evidence type="ECO:0000256" key="7">
    <source>
        <dbReference type="ARBA" id="ARBA00023163"/>
    </source>
</evidence>
<protein>
    <recommendedName>
        <fullName evidence="3 10">DNA-directed RNA polymerase subunit omega</fullName>
        <shortName evidence="10">RNAP omega subunit</shortName>
        <ecNumber evidence="2 10">2.7.7.6</ecNumber>
    </recommendedName>
    <alternativeName>
        <fullName evidence="10">RNA polymerase omega subunit</fullName>
    </alternativeName>
    <alternativeName>
        <fullName evidence="8 10">Transcriptase subunit omega</fullName>
    </alternativeName>
</protein>
<evidence type="ECO:0000313" key="11">
    <source>
        <dbReference type="EMBL" id="CUN70725.1"/>
    </source>
</evidence>
<dbReference type="HAMAP" id="MF_00366">
    <property type="entry name" value="RNApol_bact_RpoZ"/>
    <property type="match status" value="1"/>
</dbReference>
<name>A0A173Z6A2_9FIRM</name>
<reference evidence="11 12" key="1">
    <citation type="submission" date="2015-09" db="EMBL/GenBank/DDBJ databases">
        <authorList>
            <consortium name="Pathogen Informatics"/>
        </authorList>
    </citation>
    <scope>NUCLEOTIDE SEQUENCE [LARGE SCALE GENOMIC DNA]</scope>
    <source>
        <strain evidence="11 12">2789STDY5608828</strain>
    </source>
</reference>
<gene>
    <name evidence="10 11" type="primary">rpoZ</name>
    <name evidence="11" type="ORF">ERS852385_01145</name>
</gene>
<evidence type="ECO:0000256" key="9">
    <source>
        <dbReference type="ARBA" id="ARBA00048552"/>
    </source>
</evidence>
<proteinExistence type="inferred from homology"/>
<dbReference type="PANTHER" id="PTHR34476">
    <property type="entry name" value="DNA-DIRECTED RNA POLYMERASE SUBUNIT OMEGA"/>
    <property type="match status" value="1"/>
</dbReference>
<dbReference type="Pfam" id="PF01192">
    <property type="entry name" value="RNA_pol_Rpb6"/>
    <property type="match status" value="1"/>
</dbReference>
<organism evidence="11 12">
    <name type="scientific">Mitsuokella jalaludinii</name>
    <dbReference type="NCBI Taxonomy" id="187979"/>
    <lineage>
        <taxon>Bacteria</taxon>
        <taxon>Bacillati</taxon>
        <taxon>Bacillota</taxon>
        <taxon>Negativicutes</taxon>
        <taxon>Selenomonadales</taxon>
        <taxon>Selenomonadaceae</taxon>
        <taxon>Mitsuokella</taxon>
    </lineage>
</organism>
<keyword evidence="12" id="KW-1185">Reference proteome</keyword>
<dbReference type="PANTHER" id="PTHR34476:SF1">
    <property type="entry name" value="DNA-DIRECTED RNA POLYMERASE SUBUNIT OMEGA"/>
    <property type="match status" value="1"/>
</dbReference>
<dbReference type="STRING" id="187979.ERS852385_01145"/>
<dbReference type="NCBIfam" id="TIGR00690">
    <property type="entry name" value="rpoZ"/>
    <property type="match status" value="1"/>
</dbReference>
<dbReference type="SUPFAM" id="SSF63562">
    <property type="entry name" value="RPB6/omega subunit-like"/>
    <property type="match status" value="1"/>
</dbReference>
<dbReference type="InterPro" id="IPR006110">
    <property type="entry name" value="Pol_omega/Rpo6/RPB6"/>
</dbReference>
<evidence type="ECO:0000256" key="5">
    <source>
        <dbReference type="ARBA" id="ARBA00022679"/>
    </source>
</evidence>
<comment type="catalytic activity">
    <reaction evidence="9 10">
        <text>RNA(n) + a ribonucleoside 5'-triphosphate = RNA(n+1) + diphosphate</text>
        <dbReference type="Rhea" id="RHEA:21248"/>
        <dbReference type="Rhea" id="RHEA-COMP:14527"/>
        <dbReference type="Rhea" id="RHEA-COMP:17342"/>
        <dbReference type="ChEBI" id="CHEBI:33019"/>
        <dbReference type="ChEBI" id="CHEBI:61557"/>
        <dbReference type="ChEBI" id="CHEBI:140395"/>
        <dbReference type="EC" id="2.7.7.6"/>
    </reaction>
</comment>
<evidence type="ECO:0000256" key="3">
    <source>
        <dbReference type="ARBA" id="ARBA00013725"/>
    </source>
</evidence>
<dbReference type="InterPro" id="IPR003716">
    <property type="entry name" value="DNA-dir_RNA_pol_omega"/>
</dbReference>
<evidence type="ECO:0000256" key="8">
    <source>
        <dbReference type="ARBA" id="ARBA00029924"/>
    </source>
</evidence>
<dbReference type="EMBL" id="CYYU01000006">
    <property type="protein sequence ID" value="CUN70725.1"/>
    <property type="molecule type" value="Genomic_DNA"/>
</dbReference>